<evidence type="ECO:0000256" key="8">
    <source>
        <dbReference type="ARBA" id="ARBA00022679"/>
    </source>
</evidence>
<dbReference type="EC" id="2.1.1.193" evidence="3 12"/>
<comment type="caution">
    <text evidence="15">The sequence shown here is derived from an EMBL/GenBank/DDBJ whole genome shotgun (WGS) entry which is preliminary data.</text>
</comment>
<evidence type="ECO:0000256" key="12">
    <source>
        <dbReference type="PIRNR" id="PIRNR015601"/>
    </source>
</evidence>
<evidence type="ECO:0000256" key="4">
    <source>
        <dbReference type="ARBA" id="ARBA00013673"/>
    </source>
</evidence>
<dbReference type="GO" id="GO:0070475">
    <property type="term" value="P:rRNA base methylation"/>
    <property type="evidence" value="ECO:0007669"/>
    <property type="project" value="TreeGrafter"/>
</dbReference>
<dbReference type="InterPro" id="IPR029028">
    <property type="entry name" value="Alpha/beta_knot_MTases"/>
</dbReference>
<accession>A0A2V3WEQ0</accession>
<evidence type="ECO:0000256" key="9">
    <source>
        <dbReference type="ARBA" id="ARBA00022691"/>
    </source>
</evidence>
<evidence type="ECO:0000313" key="15">
    <source>
        <dbReference type="EMBL" id="PXW91618.1"/>
    </source>
</evidence>
<dbReference type="Pfam" id="PF04452">
    <property type="entry name" value="Methyltrans_RNA"/>
    <property type="match status" value="1"/>
</dbReference>
<keyword evidence="9 12" id="KW-0949">S-adenosyl-L-methionine</keyword>
<dbReference type="PANTHER" id="PTHR30027:SF3">
    <property type="entry name" value="16S RRNA (URACIL(1498)-N(3))-METHYLTRANSFERASE"/>
    <property type="match status" value="1"/>
</dbReference>
<comment type="function">
    <text evidence="10 12">Specifically methylates the N3 position of the uracil ring of uridine 1498 (m3U1498) in 16S rRNA. Acts on the fully assembled 30S ribosomal subunit.</text>
</comment>
<dbReference type="SUPFAM" id="SSF88697">
    <property type="entry name" value="PUA domain-like"/>
    <property type="match status" value="1"/>
</dbReference>
<dbReference type="InterPro" id="IPR046886">
    <property type="entry name" value="RsmE_MTase_dom"/>
</dbReference>
<keyword evidence="8 12" id="KW-0808">Transferase</keyword>
<keyword evidence="6 12" id="KW-0698">rRNA processing</keyword>
<dbReference type="Gene3D" id="3.40.1280.10">
    <property type="match status" value="1"/>
</dbReference>
<dbReference type="Proteomes" id="UP000247922">
    <property type="component" value="Unassembled WGS sequence"/>
</dbReference>
<dbReference type="RefSeq" id="WP_110250921.1">
    <property type="nucleotide sequence ID" value="NZ_QJJR01000004.1"/>
</dbReference>
<dbReference type="NCBIfam" id="NF008691">
    <property type="entry name" value="PRK11713.1-4"/>
    <property type="match status" value="1"/>
</dbReference>
<evidence type="ECO:0000256" key="3">
    <source>
        <dbReference type="ARBA" id="ARBA00012328"/>
    </source>
</evidence>
<name>A0A2V3WEQ0_9BACI</name>
<evidence type="ECO:0000259" key="14">
    <source>
        <dbReference type="Pfam" id="PF20260"/>
    </source>
</evidence>
<dbReference type="CDD" id="cd18084">
    <property type="entry name" value="RsmE-like"/>
    <property type="match status" value="1"/>
</dbReference>
<reference evidence="15 16" key="1">
    <citation type="submission" date="2018-05" db="EMBL/GenBank/DDBJ databases">
        <title>Genomic Encyclopedia of Type Strains, Phase IV (KMG-IV): sequencing the most valuable type-strain genomes for metagenomic binning, comparative biology and taxonomic classification.</title>
        <authorList>
            <person name="Goeker M."/>
        </authorList>
    </citation>
    <scope>NUCLEOTIDE SEQUENCE [LARGE SCALE GENOMIC DNA]</scope>
    <source>
        <strain evidence="15 16">DSM 22440</strain>
    </source>
</reference>
<proteinExistence type="inferred from homology"/>
<evidence type="ECO:0000256" key="2">
    <source>
        <dbReference type="ARBA" id="ARBA00005528"/>
    </source>
</evidence>
<evidence type="ECO:0000256" key="11">
    <source>
        <dbReference type="ARBA" id="ARBA00047944"/>
    </source>
</evidence>
<dbReference type="OrthoDB" id="9815641at2"/>
<dbReference type="EMBL" id="QJJR01000004">
    <property type="protein sequence ID" value="PXW91618.1"/>
    <property type="molecule type" value="Genomic_DNA"/>
</dbReference>
<gene>
    <name evidence="15" type="ORF">DES38_10444</name>
</gene>
<keyword evidence="5 12" id="KW-0963">Cytoplasm</keyword>
<dbReference type="GO" id="GO:0005737">
    <property type="term" value="C:cytoplasm"/>
    <property type="evidence" value="ECO:0007669"/>
    <property type="project" value="UniProtKB-SubCell"/>
</dbReference>
<evidence type="ECO:0000256" key="10">
    <source>
        <dbReference type="ARBA" id="ARBA00025699"/>
    </source>
</evidence>
<dbReference type="InterPro" id="IPR015947">
    <property type="entry name" value="PUA-like_sf"/>
</dbReference>
<dbReference type="NCBIfam" id="TIGR00046">
    <property type="entry name" value="RsmE family RNA methyltransferase"/>
    <property type="match status" value="1"/>
</dbReference>
<dbReference type="Pfam" id="PF20260">
    <property type="entry name" value="PUA_4"/>
    <property type="match status" value="1"/>
</dbReference>
<dbReference type="InterPro" id="IPR029026">
    <property type="entry name" value="tRNA_m1G_MTases_N"/>
</dbReference>
<dbReference type="PIRSF" id="PIRSF015601">
    <property type="entry name" value="MTase_slr0722"/>
    <property type="match status" value="1"/>
</dbReference>
<keyword evidence="7 12" id="KW-0489">Methyltransferase</keyword>
<dbReference type="InterPro" id="IPR046887">
    <property type="entry name" value="RsmE_PUA-like"/>
</dbReference>
<evidence type="ECO:0000256" key="7">
    <source>
        <dbReference type="ARBA" id="ARBA00022603"/>
    </source>
</evidence>
<feature type="domain" description="Ribosomal RNA small subunit methyltransferase E methyltransferase" evidence="13">
    <location>
        <begin position="72"/>
        <end position="241"/>
    </location>
</feature>
<comment type="catalytic activity">
    <reaction evidence="11 12">
        <text>uridine(1498) in 16S rRNA + S-adenosyl-L-methionine = N(3)-methyluridine(1498) in 16S rRNA + S-adenosyl-L-homocysteine + H(+)</text>
        <dbReference type="Rhea" id="RHEA:42920"/>
        <dbReference type="Rhea" id="RHEA-COMP:10283"/>
        <dbReference type="Rhea" id="RHEA-COMP:10284"/>
        <dbReference type="ChEBI" id="CHEBI:15378"/>
        <dbReference type="ChEBI" id="CHEBI:57856"/>
        <dbReference type="ChEBI" id="CHEBI:59789"/>
        <dbReference type="ChEBI" id="CHEBI:65315"/>
        <dbReference type="ChEBI" id="CHEBI:74502"/>
        <dbReference type="EC" id="2.1.1.193"/>
    </reaction>
</comment>
<dbReference type="PANTHER" id="PTHR30027">
    <property type="entry name" value="RIBOSOMAL RNA SMALL SUBUNIT METHYLTRANSFERASE E"/>
    <property type="match status" value="1"/>
</dbReference>
<protein>
    <recommendedName>
        <fullName evidence="4 12">Ribosomal RNA small subunit methyltransferase E</fullName>
        <ecNumber evidence="3 12">2.1.1.193</ecNumber>
    </recommendedName>
</protein>
<feature type="domain" description="Ribosomal RNA small subunit methyltransferase E PUA-like" evidence="14">
    <location>
        <begin position="18"/>
        <end position="56"/>
    </location>
</feature>
<keyword evidence="16" id="KW-1185">Reference proteome</keyword>
<comment type="similarity">
    <text evidence="2 12">Belongs to the RNA methyltransferase RsmE family.</text>
</comment>
<sequence>MQRYFVDSKNWQGQDVLISGEDVHHITRVMRLTLGDKVLCSDNAARQAICVITVMGEAVQLTVSEWLSEKTELAVKVTLVQSLPKGDKLELIAQKATELGVAAIIPFQSERAIVKWDEKKQKKKIERLQKIIKEASEQSHRSHMPVIEPVHHLKDLLEKAPAYDHLLIAYEETTRALSSKRLSHYFNQMTPGDTVLVVIGPEGGLTEAEVAAFYQHAFYPVRFGTRILRTETAPLYFLSALSYYFEEME</sequence>
<comment type="subcellular location">
    <subcellularLocation>
        <location evidence="1 12">Cytoplasm</location>
    </subcellularLocation>
</comment>
<dbReference type="InterPro" id="IPR006700">
    <property type="entry name" value="RsmE"/>
</dbReference>
<organism evidence="15 16">
    <name type="scientific">Streptohalobacillus salinus</name>
    <dbReference type="NCBI Taxonomy" id="621096"/>
    <lineage>
        <taxon>Bacteria</taxon>
        <taxon>Bacillati</taxon>
        <taxon>Bacillota</taxon>
        <taxon>Bacilli</taxon>
        <taxon>Bacillales</taxon>
        <taxon>Bacillaceae</taxon>
        <taxon>Streptohalobacillus</taxon>
    </lineage>
</organism>
<dbReference type="Gene3D" id="2.40.240.20">
    <property type="entry name" value="Hypothetical PUA domain-like, domain 1"/>
    <property type="match status" value="1"/>
</dbReference>
<evidence type="ECO:0000256" key="6">
    <source>
        <dbReference type="ARBA" id="ARBA00022552"/>
    </source>
</evidence>
<dbReference type="AlphaFoldDB" id="A0A2V3WEQ0"/>
<evidence type="ECO:0000256" key="1">
    <source>
        <dbReference type="ARBA" id="ARBA00004496"/>
    </source>
</evidence>
<dbReference type="SUPFAM" id="SSF75217">
    <property type="entry name" value="alpha/beta knot"/>
    <property type="match status" value="1"/>
</dbReference>
<dbReference type="GO" id="GO:0070042">
    <property type="term" value="F:rRNA (uridine-N3-)-methyltransferase activity"/>
    <property type="evidence" value="ECO:0007669"/>
    <property type="project" value="TreeGrafter"/>
</dbReference>
<evidence type="ECO:0000259" key="13">
    <source>
        <dbReference type="Pfam" id="PF04452"/>
    </source>
</evidence>
<evidence type="ECO:0000256" key="5">
    <source>
        <dbReference type="ARBA" id="ARBA00022490"/>
    </source>
</evidence>
<evidence type="ECO:0000313" key="16">
    <source>
        <dbReference type="Proteomes" id="UP000247922"/>
    </source>
</evidence>